<reference evidence="5" key="1">
    <citation type="submission" date="2011-10" db="EMBL/GenBank/DDBJ databases">
        <authorList>
            <person name="Genoscope - CEA"/>
        </authorList>
    </citation>
    <scope>NUCLEOTIDE SEQUENCE</scope>
</reference>
<protein>
    <submittedName>
        <fullName evidence="5">Piso0_003353 protein</fullName>
    </submittedName>
</protein>
<feature type="region of interest" description="Disordered" evidence="4">
    <location>
        <begin position="332"/>
        <end position="375"/>
    </location>
</feature>
<dbReference type="PANTHER" id="PTHR12558:SF13">
    <property type="entry name" value="CELL DIVISION CYCLE PROTEIN 27 HOMOLOG"/>
    <property type="match status" value="1"/>
</dbReference>
<dbReference type="AlphaFoldDB" id="G8YIV5"/>
<dbReference type="GO" id="GO:0031145">
    <property type="term" value="P:anaphase-promoting complex-dependent catabolic process"/>
    <property type="evidence" value="ECO:0007669"/>
    <property type="project" value="TreeGrafter"/>
</dbReference>
<dbReference type="SMART" id="SM00028">
    <property type="entry name" value="TPR"/>
    <property type="match status" value="8"/>
</dbReference>
<dbReference type="InterPro" id="IPR019734">
    <property type="entry name" value="TPR_rpt"/>
</dbReference>
<evidence type="ECO:0000256" key="1">
    <source>
        <dbReference type="ARBA" id="ARBA00022803"/>
    </source>
</evidence>
<dbReference type="Pfam" id="PF00515">
    <property type="entry name" value="TPR_1"/>
    <property type="match status" value="2"/>
</dbReference>
<accession>G8YIV5</accession>
<dbReference type="Gene3D" id="1.25.40.10">
    <property type="entry name" value="Tetratricopeptide repeat domain"/>
    <property type="match status" value="4"/>
</dbReference>
<dbReference type="Proteomes" id="UP000005222">
    <property type="component" value="Chromosome G"/>
</dbReference>
<keyword evidence="7" id="KW-1185">Reference proteome</keyword>
<proteinExistence type="inferred from homology"/>
<dbReference type="GO" id="GO:0007091">
    <property type="term" value="P:metaphase/anaphase transition of mitotic cell cycle"/>
    <property type="evidence" value="ECO:0007669"/>
    <property type="project" value="TreeGrafter"/>
</dbReference>
<feature type="compositionally biased region" description="Low complexity" evidence="4">
    <location>
        <begin position="334"/>
        <end position="348"/>
    </location>
</feature>
<evidence type="ECO:0000256" key="2">
    <source>
        <dbReference type="ARBA" id="ARBA00038210"/>
    </source>
</evidence>
<feature type="repeat" description="TPR" evidence="3">
    <location>
        <begin position="505"/>
        <end position="538"/>
    </location>
</feature>
<feature type="repeat" description="TPR" evidence="3">
    <location>
        <begin position="141"/>
        <end position="174"/>
    </location>
</feature>
<sequence>MQTQADQTFIQQHLRSIIIHALDNFNYESAEFASERLLADDSDNLASVYLYCLTLYRQGKYKACFNRSSNLPDDLGCSYIYARSCLKLKKYKEGIFQLLKVGYLYNEASEAHGEKAAIPCFSSEQSRYNYESHRQIGPDQSTIYHLLGDLYRGIGDTKNSAMNYSSALKYNPFDFEAFSELCKLGVGVKTNSIFKPKPADVQSWNLKDKTSSPSQVGTDGNTISNPFSSTTPIQGRNNAGNESGMAVNQVLSSNPDESFNNSIISPKFKGAQTETGKGNLGASANPLSMNFEFTKPVIPTDTAMTTANDTMHNKKNKRESAYSKITSRLISQPNNNKKNIDINSSMNSGSSALNKRSNAHGGIKRNNAGNNSNNVSISGPQASSFNILINKEIEASNEYLLELYHIFANGFKSMCKYNCYKAIRIFDSLPEKEKETPWVLSKLGMLHYEIVNYKQSEYFFVKLRSIDRTRLEDMEYYSTLLWHLHKKVELTYLANELHDLDPKSAITWCTIGNLFSLMREPDEAIKCFNKAIKMDENFTYAYTLKGHEYFGNDNYEMALENFRISLLMDSRHYNALYGIGMVYINLGDYQKADYHFRKAISINPVNIILICCVGMVLEKMGKKNLALRQYELANKLQPLNPLPIFKKAQLLFSMQQFQQALHYFEILKECAPDEASVHFLLGQLYNIQNDKFQAIREFTIALNLDPKGNYLIREAMEATKER</sequence>
<dbReference type="Pfam" id="PF13181">
    <property type="entry name" value="TPR_8"/>
    <property type="match status" value="1"/>
</dbReference>
<feature type="repeat" description="TPR" evidence="3">
    <location>
        <begin position="675"/>
        <end position="708"/>
    </location>
</feature>
<dbReference type="FunCoup" id="G8YIV5">
    <property type="interactions" value="1478"/>
</dbReference>
<dbReference type="InParanoid" id="G8YIV5"/>
<dbReference type="SUPFAM" id="SSF48452">
    <property type="entry name" value="TPR-like"/>
    <property type="match status" value="3"/>
</dbReference>
<dbReference type="eggNOG" id="KOG1126">
    <property type="taxonomic scope" value="Eukaryota"/>
</dbReference>
<dbReference type="GO" id="GO:0016567">
    <property type="term" value="P:protein ubiquitination"/>
    <property type="evidence" value="ECO:0007669"/>
    <property type="project" value="TreeGrafter"/>
</dbReference>
<feature type="region of interest" description="Disordered" evidence="4">
    <location>
        <begin position="204"/>
        <end position="243"/>
    </location>
</feature>
<dbReference type="HOGENOM" id="CLU_008850_2_0_1"/>
<comment type="similarity">
    <text evidence="2">Belongs to the APC3/CDC27 family.</text>
</comment>
<name>G8YIV5_PICSO</name>
<dbReference type="Proteomes" id="UP000005222">
    <property type="component" value="Chromosome H"/>
</dbReference>
<dbReference type="Pfam" id="PF12895">
    <property type="entry name" value="ANAPC3"/>
    <property type="match status" value="1"/>
</dbReference>
<evidence type="ECO:0000313" key="6">
    <source>
        <dbReference type="EMBL" id="CCE81015.1"/>
    </source>
</evidence>
<evidence type="ECO:0000256" key="3">
    <source>
        <dbReference type="PROSITE-ProRule" id="PRU00339"/>
    </source>
</evidence>
<dbReference type="InterPro" id="IPR011990">
    <property type="entry name" value="TPR-like_helical_dom_sf"/>
</dbReference>
<feature type="repeat" description="TPR" evidence="3">
    <location>
        <begin position="539"/>
        <end position="572"/>
    </location>
</feature>
<dbReference type="PROSITE" id="PS50005">
    <property type="entry name" value="TPR"/>
    <property type="match status" value="5"/>
</dbReference>
<dbReference type="STRING" id="559304.G8YIV5"/>
<gene>
    <name evidence="5" type="primary">Piso0_003353</name>
    <name evidence="5" type="ORF">GNLVRS01_PISO0G10456g</name>
    <name evidence="6" type="ORF">GNLVRS01_PISO0H10457g</name>
</gene>
<feature type="repeat" description="TPR" evidence="3">
    <location>
        <begin position="573"/>
        <end position="606"/>
    </location>
</feature>
<evidence type="ECO:0000256" key="4">
    <source>
        <dbReference type="SAM" id="MobiDB-lite"/>
    </source>
</evidence>
<keyword evidence="1 3" id="KW-0802">TPR repeat</keyword>
<evidence type="ECO:0000313" key="5">
    <source>
        <dbReference type="EMBL" id="CCE80250.1"/>
    </source>
</evidence>
<dbReference type="GO" id="GO:0005737">
    <property type="term" value="C:cytoplasm"/>
    <property type="evidence" value="ECO:0007669"/>
    <property type="project" value="TreeGrafter"/>
</dbReference>
<dbReference type="Pfam" id="PF13432">
    <property type="entry name" value="TPR_16"/>
    <property type="match status" value="1"/>
</dbReference>
<organism evidence="5 7">
    <name type="scientific">Pichia sorbitophila (strain ATCC MYA-4447 / BCRC 22081 / CBS 7064 / NBRC 10061 / NRRL Y-12695)</name>
    <name type="common">Hybrid yeast</name>
    <dbReference type="NCBI Taxonomy" id="559304"/>
    <lineage>
        <taxon>Eukaryota</taxon>
        <taxon>Fungi</taxon>
        <taxon>Dikarya</taxon>
        <taxon>Ascomycota</taxon>
        <taxon>Saccharomycotina</taxon>
        <taxon>Pichiomycetes</taxon>
        <taxon>Debaryomycetaceae</taxon>
        <taxon>Millerozyma</taxon>
    </lineage>
</organism>
<dbReference type="GO" id="GO:0005680">
    <property type="term" value="C:anaphase-promoting complex"/>
    <property type="evidence" value="ECO:0007669"/>
    <property type="project" value="UniProtKB-ARBA"/>
</dbReference>
<reference evidence="7" key="2">
    <citation type="journal article" date="2012" name="G3 (Bethesda)">
        <title>Pichia sorbitophila, an interspecies yeast hybrid reveals early steps of genome resolution following polyploidization.</title>
        <authorList>
            <person name="Leh Louis V."/>
            <person name="Despons L."/>
            <person name="Friedrich A."/>
            <person name="Martin T."/>
            <person name="Durrens P."/>
            <person name="Casaregola S."/>
            <person name="Neuveglise C."/>
            <person name="Fairhead C."/>
            <person name="Marck C."/>
            <person name="Cruz J.A."/>
            <person name="Straub M.L."/>
            <person name="Kugler V."/>
            <person name="Sacerdot C."/>
            <person name="Uzunov Z."/>
            <person name="Thierry A."/>
            <person name="Weiss S."/>
            <person name="Bleykasten C."/>
            <person name="De Montigny J."/>
            <person name="Jacques N."/>
            <person name="Jung P."/>
            <person name="Lemaire M."/>
            <person name="Mallet S."/>
            <person name="Morel G."/>
            <person name="Richard G.F."/>
            <person name="Sarkar A."/>
            <person name="Savel G."/>
            <person name="Schacherer J."/>
            <person name="Seret M.L."/>
            <person name="Talla E."/>
            <person name="Samson G."/>
            <person name="Jubin C."/>
            <person name="Poulain J."/>
            <person name="Vacherie B."/>
            <person name="Barbe V."/>
            <person name="Pelletier E."/>
            <person name="Sherman D.J."/>
            <person name="Westhof E."/>
            <person name="Weissenbach J."/>
            <person name="Baret P.V."/>
            <person name="Wincker P."/>
            <person name="Gaillardin C."/>
            <person name="Dujon B."/>
            <person name="Souciet J.L."/>
        </authorList>
    </citation>
    <scope>NUCLEOTIDE SEQUENCE [LARGE SCALE GENOMIC DNA]</scope>
    <source>
        <strain evidence="7">ATCC MYA-4447 / BCRC 22081 / CBS 7064 / NBRC 10061 / NRRL Y-12695</strain>
    </source>
</reference>
<feature type="compositionally biased region" description="Polar residues" evidence="4">
    <location>
        <begin position="211"/>
        <end position="241"/>
    </location>
</feature>
<dbReference type="OrthoDB" id="329563at2759"/>
<dbReference type="PROSITE" id="PS50293">
    <property type="entry name" value="TPR_REGION"/>
    <property type="match status" value="1"/>
</dbReference>
<dbReference type="GO" id="GO:0051301">
    <property type="term" value="P:cell division"/>
    <property type="evidence" value="ECO:0007669"/>
    <property type="project" value="TreeGrafter"/>
</dbReference>
<evidence type="ECO:0000313" key="7">
    <source>
        <dbReference type="Proteomes" id="UP000005222"/>
    </source>
</evidence>
<dbReference type="EMBL" id="FO082053">
    <property type="protein sequence ID" value="CCE80250.1"/>
    <property type="molecule type" value="Genomic_DNA"/>
</dbReference>
<dbReference type="EMBL" id="FO082052">
    <property type="protein sequence ID" value="CCE81015.1"/>
    <property type="molecule type" value="Genomic_DNA"/>
</dbReference>
<dbReference type="PANTHER" id="PTHR12558">
    <property type="entry name" value="CELL DIVISION CYCLE 16,23,27"/>
    <property type="match status" value="1"/>
</dbReference>